<evidence type="ECO:0000313" key="10">
    <source>
        <dbReference type="EMBL" id="BEQ13023.1"/>
    </source>
</evidence>
<dbReference type="KEGG" id="dmp:FAK_00890"/>
<keyword evidence="11" id="KW-1185">Reference proteome</keyword>
<dbReference type="RefSeq" id="WP_338604203.1">
    <property type="nucleotide sequence ID" value="NZ_AP028679.1"/>
</dbReference>
<keyword evidence="3" id="KW-0813">Transport</keyword>
<evidence type="ECO:0000256" key="4">
    <source>
        <dbReference type="ARBA" id="ARBA00022475"/>
    </source>
</evidence>
<feature type="transmembrane region" description="Helical" evidence="8">
    <location>
        <begin position="152"/>
        <end position="168"/>
    </location>
</feature>
<dbReference type="AlphaFoldDB" id="A0AAU9E779"/>
<dbReference type="Pfam" id="PF00892">
    <property type="entry name" value="EamA"/>
    <property type="match status" value="2"/>
</dbReference>
<evidence type="ECO:0000256" key="7">
    <source>
        <dbReference type="ARBA" id="ARBA00023136"/>
    </source>
</evidence>
<dbReference type="Proteomes" id="UP001366166">
    <property type="component" value="Chromosome"/>
</dbReference>
<reference evidence="11" key="1">
    <citation type="journal article" date="2023" name="Arch. Microbiol.">
        <title>Desulfoferula mesophilus gen. nov. sp. nov., a mesophilic sulfate-reducing bacterium isolated from a brackish lake sediment.</title>
        <authorList>
            <person name="Watanabe T."/>
            <person name="Yabe T."/>
            <person name="Tsuji J.M."/>
            <person name="Fukui M."/>
        </authorList>
    </citation>
    <scope>NUCLEOTIDE SEQUENCE [LARGE SCALE GENOMIC DNA]</scope>
    <source>
        <strain evidence="11">12FAK</strain>
    </source>
</reference>
<sequence length="306" mass="33575">MQRPSYTATGYILSMAAFFWWGLFPIYIKAVSVATPLEILAHRIVWCLPVCIFLIALWRQWGQLFRALAQPKVALTLLASATIVTLNWLIYIYSVESNQLLASSLGYFISPLVTLAMGMVFLRERPGRLKLMAMGLAALGTLNALLHQGGGLWIALTLALTFSTYGLIRKTVKIEAVAGLLVETALITPLALAWLLWQGYHGELVFGRDGWGISLLLACAGIITALPLIWFTAGARRVPLHAVGVMQYIGPSLQFLLAVAVYHETVSPSRLVTFALVWAGVALYLLASSPWLRKKKQEPGPEATPV</sequence>
<dbReference type="InterPro" id="IPR004626">
    <property type="entry name" value="RarD"/>
</dbReference>
<evidence type="ECO:0000256" key="3">
    <source>
        <dbReference type="ARBA" id="ARBA00022448"/>
    </source>
</evidence>
<feature type="domain" description="EamA" evidence="9">
    <location>
        <begin position="151"/>
        <end position="285"/>
    </location>
</feature>
<dbReference type="GO" id="GO:0005886">
    <property type="term" value="C:plasma membrane"/>
    <property type="evidence" value="ECO:0007669"/>
    <property type="project" value="UniProtKB-SubCell"/>
</dbReference>
<comment type="similarity">
    <text evidence="2">Belongs to the EamA transporter family.</text>
</comment>
<evidence type="ECO:0000256" key="6">
    <source>
        <dbReference type="ARBA" id="ARBA00022989"/>
    </source>
</evidence>
<dbReference type="EMBL" id="AP028679">
    <property type="protein sequence ID" value="BEQ13023.1"/>
    <property type="molecule type" value="Genomic_DNA"/>
</dbReference>
<feature type="transmembrane region" description="Helical" evidence="8">
    <location>
        <begin position="180"/>
        <end position="200"/>
    </location>
</feature>
<keyword evidence="5 8" id="KW-0812">Transmembrane</keyword>
<keyword evidence="4" id="KW-1003">Cell membrane</keyword>
<name>A0AAU9E779_9BACT</name>
<gene>
    <name evidence="10" type="primary">rarD</name>
    <name evidence="10" type="ORF">FAK_00890</name>
</gene>
<evidence type="ECO:0000256" key="1">
    <source>
        <dbReference type="ARBA" id="ARBA00004651"/>
    </source>
</evidence>
<feature type="transmembrane region" description="Helical" evidence="8">
    <location>
        <begin position="245"/>
        <end position="263"/>
    </location>
</feature>
<feature type="transmembrane region" description="Helical" evidence="8">
    <location>
        <begin position="100"/>
        <end position="122"/>
    </location>
</feature>
<dbReference type="PANTHER" id="PTHR22911:SF137">
    <property type="entry name" value="SOLUTE CARRIER FAMILY 35 MEMBER G2-RELATED"/>
    <property type="match status" value="1"/>
</dbReference>
<feature type="transmembrane region" description="Helical" evidence="8">
    <location>
        <begin position="212"/>
        <end position="233"/>
    </location>
</feature>
<organism evidence="10 11">
    <name type="scientific">Desulfoferula mesophila</name>
    <dbReference type="NCBI Taxonomy" id="3058419"/>
    <lineage>
        <taxon>Bacteria</taxon>
        <taxon>Pseudomonadati</taxon>
        <taxon>Thermodesulfobacteriota</taxon>
        <taxon>Desulfarculia</taxon>
        <taxon>Desulfarculales</taxon>
        <taxon>Desulfarculaceae</taxon>
        <taxon>Desulfoferula</taxon>
    </lineage>
</organism>
<feature type="transmembrane region" description="Helical" evidence="8">
    <location>
        <begin position="73"/>
        <end position="94"/>
    </location>
</feature>
<dbReference type="NCBIfam" id="TIGR00688">
    <property type="entry name" value="rarD"/>
    <property type="match status" value="1"/>
</dbReference>
<evidence type="ECO:0000256" key="5">
    <source>
        <dbReference type="ARBA" id="ARBA00022692"/>
    </source>
</evidence>
<feature type="transmembrane region" description="Helical" evidence="8">
    <location>
        <begin position="40"/>
        <end position="61"/>
    </location>
</feature>
<comment type="subcellular location">
    <subcellularLocation>
        <location evidence="1">Cell membrane</location>
        <topology evidence="1">Multi-pass membrane protein</topology>
    </subcellularLocation>
</comment>
<feature type="transmembrane region" description="Helical" evidence="8">
    <location>
        <begin position="7"/>
        <end position="28"/>
    </location>
</feature>
<evidence type="ECO:0000313" key="11">
    <source>
        <dbReference type="Proteomes" id="UP001366166"/>
    </source>
</evidence>
<dbReference type="PANTHER" id="PTHR22911">
    <property type="entry name" value="ACYL-MALONYL CONDENSING ENZYME-RELATED"/>
    <property type="match status" value="1"/>
</dbReference>
<protein>
    <submittedName>
        <fullName evidence="10">Chloramphenicol resistance permease RarD</fullName>
    </submittedName>
</protein>
<dbReference type="SUPFAM" id="SSF103481">
    <property type="entry name" value="Multidrug resistance efflux transporter EmrE"/>
    <property type="match status" value="2"/>
</dbReference>
<dbReference type="InterPro" id="IPR000620">
    <property type="entry name" value="EamA_dom"/>
</dbReference>
<evidence type="ECO:0000256" key="8">
    <source>
        <dbReference type="SAM" id="Phobius"/>
    </source>
</evidence>
<evidence type="ECO:0000256" key="2">
    <source>
        <dbReference type="ARBA" id="ARBA00007362"/>
    </source>
</evidence>
<accession>A0AAU9E779</accession>
<proteinExistence type="inferred from homology"/>
<keyword evidence="6 8" id="KW-1133">Transmembrane helix</keyword>
<feature type="domain" description="EamA" evidence="9">
    <location>
        <begin position="9"/>
        <end position="142"/>
    </location>
</feature>
<keyword evidence="7 8" id="KW-0472">Membrane</keyword>
<dbReference type="InterPro" id="IPR037185">
    <property type="entry name" value="EmrE-like"/>
</dbReference>
<feature type="transmembrane region" description="Helical" evidence="8">
    <location>
        <begin position="269"/>
        <end position="287"/>
    </location>
</feature>
<evidence type="ECO:0000259" key="9">
    <source>
        <dbReference type="Pfam" id="PF00892"/>
    </source>
</evidence>